<accession>R4XH47</accession>
<evidence type="ECO:0000256" key="6">
    <source>
        <dbReference type="ARBA" id="ARBA00022723"/>
    </source>
</evidence>
<feature type="domain" description="Peptidase M24" evidence="13">
    <location>
        <begin position="25"/>
        <end position="179"/>
    </location>
</feature>
<dbReference type="eggNOG" id="KOG2776">
    <property type="taxonomic scope" value="Eukaryota"/>
</dbReference>
<proteinExistence type="inferred from homology"/>
<keyword evidence="5" id="KW-0645">Protease</keyword>
<name>R4XH47_TAPDE</name>
<evidence type="ECO:0000256" key="2">
    <source>
        <dbReference type="ARBA" id="ARBA00004496"/>
    </source>
</evidence>
<keyword evidence="4" id="KW-0963">Cytoplasm</keyword>
<evidence type="ECO:0000259" key="13">
    <source>
        <dbReference type="Pfam" id="PF00557"/>
    </source>
</evidence>
<dbReference type="VEuPathDB" id="FungiDB:TAPDE_002833"/>
<dbReference type="FunFam" id="1.10.10.10:FF:000029">
    <property type="entry name" value="Proliferation-associated 2G4, a"/>
    <property type="match status" value="1"/>
</dbReference>
<keyword evidence="8" id="KW-0482">Metalloprotease</keyword>
<keyword evidence="6" id="KW-0479">Metal-binding</keyword>
<dbReference type="Pfam" id="PF00557">
    <property type="entry name" value="Peptidase_M24"/>
    <property type="match status" value="1"/>
</dbReference>
<dbReference type="InterPro" id="IPR036005">
    <property type="entry name" value="Creatinase/aminopeptidase-like"/>
</dbReference>
<organism evidence="14 15">
    <name type="scientific">Taphrina deformans (strain PYCC 5710 / ATCC 11124 / CBS 356.35 / IMI 108563 / JCM 9778 / NBRC 8474)</name>
    <name type="common">Peach leaf curl fungus</name>
    <name type="synonym">Lalaria deformans</name>
    <dbReference type="NCBI Taxonomy" id="1097556"/>
    <lineage>
        <taxon>Eukaryota</taxon>
        <taxon>Fungi</taxon>
        <taxon>Dikarya</taxon>
        <taxon>Ascomycota</taxon>
        <taxon>Taphrinomycotina</taxon>
        <taxon>Taphrinomycetes</taxon>
        <taxon>Taphrinales</taxon>
        <taxon>Taphrinaceae</taxon>
        <taxon>Taphrina</taxon>
    </lineage>
</organism>
<evidence type="ECO:0000256" key="10">
    <source>
        <dbReference type="ARBA" id="ARBA00026155"/>
    </source>
</evidence>
<dbReference type="InterPro" id="IPR036388">
    <property type="entry name" value="WH-like_DNA-bd_sf"/>
</dbReference>
<keyword evidence="15" id="KW-1185">Reference proteome</keyword>
<comment type="function">
    <text evidence="12">Probable metalloprotease involved in proper assembly of pre-ribosomal particles during the biogenesis of the 60S ribosomal subunit. Accompanies the pre-60S particles to the cytoplasm.</text>
</comment>
<comment type="subcellular location">
    <subcellularLocation>
        <location evidence="2">Cytoplasm</location>
    </subcellularLocation>
    <subcellularLocation>
        <location evidence="1">Nucleus</location>
    </subcellularLocation>
</comment>
<comment type="similarity">
    <text evidence="3">Belongs to the peptidase M24 family.</text>
</comment>
<protein>
    <recommendedName>
        <fullName evidence="10">Probable metalloprotease ARX1</fullName>
    </recommendedName>
    <alternativeName>
        <fullName evidence="11">Associated with ribosomal export complex protein 1</fullName>
    </alternativeName>
</protein>
<evidence type="ECO:0000313" key="15">
    <source>
        <dbReference type="Proteomes" id="UP000013776"/>
    </source>
</evidence>
<dbReference type="STRING" id="1097556.R4XH47"/>
<evidence type="ECO:0000313" key="14">
    <source>
        <dbReference type="EMBL" id="CCG82706.1"/>
    </source>
</evidence>
<evidence type="ECO:0000256" key="7">
    <source>
        <dbReference type="ARBA" id="ARBA00022801"/>
    </source>
</evidence>
<dbReference type="SUPFAM" id="SSF46785">
    <property type="entry name" value="Winged helix' DNA-binding domain"/>
    <property type="match status" value="1"/>
</dbReference>
<evidence type="ECO:0000256" key="3">
    <source>
        <dbReference type="ARBA" id="ARBA00007319"/>
    </source>
</evidence>
<dbReference type="Proteomes" id="UP000013776">
    <property type="component" value="Unassembled WGS sequence"/>
</dbReference>
<dbReference type="OrthoDB" id="5876363at2759"/>
<comment type="caution">
    <text evidence="14">The sequence shown here is derived from an EMBL/GenBank/DDBJ whole genome shotgun (WGS) entry which is preliminary data.</text>
</comment>
<dbReference type="PANTHER" id="PTHR10804:SF102">
    <property type="entry name" value="METALLOPROTEASE ARX1-RELATED"/>
    <property type="match status" value="1"/>
</dbReference>
<gene>
    <name evidence="14" type="ORF">TAPDE_002833</name>
</gene>
<evidence type="ECO:0000256" key="12">
    <source>
        <dbReference type="ARBA" id="ARBA00034680"/>
    </source>
</evidence>
<dbReference type="Gene3D" id="3.90.230.10">
    <property type="entry name" value="Creatinase/methionine aminopeptidase superfamily"/>
    <property type="match status" value="1"/>
</dbReference>
<evidence type="ECO:0000256" key="9">
    <source>
        <dbReference type="ARBA" id="ARBA00023242"/>
    </source>
</evidence>
<dbReference type="InterPro" id="IPR000994">
    <property type="entry name" value="Pept_M24"/>
</dbReference>
<evidence type="ECO:0000256" key="4">
    <source>
        <dbReference type="ARBA" id="ARBA00022490"/>
    </source>
</evidence>
<dbReference type="InterPro" id="IPR036390">
    <property type="entry name" value="WH_DNA-bd_sf"/>
</dbReference>
<dbReference type="AlphaFoldDB" id="R4XH47"/>
<sequence>MAAPMQIVGLATPDDLTQSVLIKYNTAARFANQALAAVLSKCQAGANTQELCTLGDQILTESTQAVYKTGVERGIAEPTTVNVNNALSSYSPMDSPYILQIGDVVKVSLGAHIDGYTAKGCHTTVIAPINAEGPLIAKPANAIIAAYYASEAVIKMLSAANDSSIVTARKIRELVEEAARTFHVTVVEGSKVRRIKRYLVGQARVEEDALGADQPKQVEWHREVPGQPAFEDDEFVVEQGEAWLIDIAMSTGSGKVREHLTLRPTIYVRDATVTYNLKLRAAQSTLREIQSTKSVFPFCLRSLSDQRTARMGISECKTKGVVSEYPVLLEHPKETIARQASTLLLSKSGNSEAIRLTGGSAFALPWVKSEYEIETGSALDQYAQLASATRVKEVGIPAIGSSMEL</sequence>
<dbReference type="PANTHER" id="PTHR10804">
    <property type="entry name" value="PROTEASE FAMILY M24 METHIONYL AMINOPEPTIDASE, AMINOPEPTIDASE P"/>
    <property type="match status" value="1"/>
</dbReference>
<reference evidence="14 15" key="1">
    <citation type="journal article" date="2013" name="MBio">
        <title>Genome sequencing of the plant pathogen Taphrina deformans, the causal agent of peach leaf curl.</title>
        <authorList>
            <person name="Cisse O.H."/>
            <person name="Almeida J.M.G.C.F."/>
            <person name="Fonseca A."/>
            <person name="Kumar A.A."/>
            <person name="Salojaervi J."/>
            <person name="Overmyer K."/>
            <person name="Hauser P.M."/>
            <person name="Pagni M."/>
        </authorList>
    </citation>
    <scope>NUCLEOTIDE SEQUENCE [LARGE SCALE GENOMIC DNA]</scope>
    <source>
        <strain evidence="15">PYCC 5710 / ATCC 11124 / CBS 356.35 / IMI 108563 / JCM 9778 / NBRC 8474</strain>
    </source>
</reference>
<dbReference type="GO" id="GO:0005634">
    <property type="term" value="C:nucleus"/>
    <property type="evidence" value="ECO:0007669"/>
    <property type="project" value="UniProtKB-SubCell"/>
</dbReference>
<dbReference type="GO" id="GO:0005737">
    <property type="term" value="C:cytoplasm"/>
    <property type="evidence" value="ECO:0007669"/>
    <property type="project" value="UniProtKB-SubCell"/>
</dbReference>
<keyword evidence="7" id="KW-0378">Hydrolase</keyword>
<dbReference type="GO" id="GO:0046872">
    <property type="term" value="F:metal ion binding"/>
    <property type="evidence" value="ECO:0007669"/>
    <property type="project" value="UniProtKB-KW"/>
</dbReference>
<dbReference type="Gene3D" id="1.10.10.10">
    <property type="entry name" value="Winged helix-like DNA-binding domain superfamily/Winged helix DNA-binding domain"/>
    <property type="match status" value="1"/>
</dbReference>
<dbReference type="SUPFAM" id="SSF55920">
    <property type="entry name" value="Creatinase/aminopeptidase"/>
    <property type="match status" value="1"/>
</dbReference>
<evidence type="ECO:0000256" key="5">
    <source>
        <dbReference type="ARBA" id="ARBA00022670"/>
    </source>
</evidence>
<evidence type="ECO:0000256" key="1">
    <source>
        <dbReference type="ARBA" id="ARBA00004123"/>
    </source>
</evidence>
<dbReference type="GO" id="GO:0006508">
    <property type="term" value="P:proteolysis"/>
    <property type="evidence" value="ECO:0007669"/>
    <property type="project" value="UniProtKB-KW"/>
</dbReference>
<dbReference type="EMBL" id="CAHR02000096">
    <property type="protein sequence ID" value="CCG82706.1"/>
    <property type="molecule type" value="Genomic_DNA"/>
</dbReference>
<evidence type="ECO:0000256" key="11">
    <source>
        <dbReference type="ARBA" id="ARBA00033475"/>
    </source>
</evidence>
<keyword evidence="9" id="KW-0539">Nucleus</keyword>
<dbReference type="InterPro" id="IPR047113">
    <property type="entry name" value="PA2G4/ARX1"/>
</dbReference>
<dbReference type="GO" id="GO:0008237">
    <property type="term" value="F:metallopeptidase activity"/>
    <property type="evidence" value="ECO:0007669"/>
    <property type="project" value="UniProtKB-KW"/>
</dbReference>
<evidence type="ECO:0000256" key="8">
    <source>
        <dbReference type="ARBA" id="ARBA00023049"/>
    </source>
</evidence>